<evidence type="ECO:0000256" key="2">
    <source>
        <dbReference type="ARBA" id="ARBA00022771"/>
    </source>
</evidence>
<evidence type="ECO:0000313" key="7">
    <source>
        <dbReference type="Proteomes" id="UP000008311"/>
    </source>
</evidence>
<protein>
    <submittedName>
        <fullName evidence="6">Protein binding protein, putative</fullName>
    </submittedName>
</protein>
<dbReference type="CDD" id="cd16454">
    <property type="entry name" value="RING-H2_PA-TM-RING"/>
    <property type="match status" value="1"/>
</dbReference>
<dbReference type="InterPro" id="IPR013083">
    <property type="entry name" value="Znf_RING/FYVE/PHD"/>
</dbReference>
<dbReference type="PROSITE" id="PS50089">
    <property type="entry name" value="ZF_RING_2"/>
    <property type="match status" value="1"/>
</dbReference>
<evidence type="ECO:0000259" key="5">
    <source>
        <dbReference type="PROSITE" id="PS50089"/>
    </source>
</evidence>
<feature type="domain" description="RING-type" evidence="5">
    <location>
        <begin position="174"/>
        <end position="215"/>
    </location>
</feature>
<gene>
    <name evidence="6" type="ORF">RCOM_1514570</name>
</gene>
<dbReference type="PANTHER" id="PTHR45931">
    <property type="entry name" value="SI:CH211-59O9.10"/>
    <property type="match status" value="1"/>
</dbReference>
<dbReference type="eggNOG" id="KOG0800">
    <property type="taxonomic scope" value="Eukaryota"/>
</dbReference>
<sequence length="219" mass="25389">MSSIEDQEICCRVTPLDSVEAEDESFSCPMFHIDVAVTFMHRRDDSLMEVEEDESDLYNGDCDVIQNEFLVERERLFNQETSMSTIIQILFEMNVPVQSYMLDRILGFARQMATNKRYKNRKVLHMKVEIDVPPGFLDDDDSDDDSAIRFVPASKPSMENLEKIKADGSTEQQCIICLEELLIGSEVTRLPCLHVYHKQCIINWLQKSRFCPLCRFEIA</sequence>
<dbReference type="OrthoDB" id="1149625at2759"/>
<evidence type="ECO:0000313" key="6">
    <source>
        <dbReference type="EMBL" id="EEF52149.1"/>
    </source>
</evidence>
<dbReference type="GO" id="GO:0061630">
    <property type="term" value="F:ubiquitin protein ligase activity"/>
    <property type="evidence" value="ECO:0000318"/>
    <property type="project" value="GO_Central"/>
</dbReference>
<dbReference type="EMBL" id="EQ973773">
    <property type="protein sequence ID" value="EEF52149.1"/>
    <property type="molecule type" value="Genomic_DNA"/>
</dbReference>
<evidence type="ECO:0000256" key="3">
    <source>
        <dbReference type="ARBA" id="ARBA00022833"/>
    </source>
</evidence>
<dbReference type="AlphaFoldDB" id="B9R972"/>
<dbReference type="GO" id="GO:0008270">
    <property type="term" value="F:zinc ion binding"/>
    <property type="evidence" value="ECO:0007669"/>
    <property type="project" value="UniProtKB-KW"/>
</dbReference>
<dbReference type="Proteomes" id="UP000008311">
    <property type="component" value="Unassembled WGS sequence"/>
</dbReference>
<keyword evidence="7" id="KW-1185">Reference proteome</keyword>
<dbReference type="SMART" id="SM00184">
    <property type="entry name" value="RING"/>
    <property type="match status" value="1"/>
</dbReference>
<dbReference type="GO" id="GO:0016567">
    <property type="term" value="P:protein ubiquitination"/>
    <property type="evidence" value="ECO:0000318"/>
    <property type="project" value="GO_Central"/>
</dbReference>
<name>B9R972_RICCO</name>
<dbReference type="InterPro" id="IPR051834">
    <property type="entry name" value="RING_finger_E3_ligase"/>
</dbReference>
<proteinExistence type="predicted"/>
<accession>B9R972</accession>
<evidence type="ECO:0000256" key="4">
    <source>
        <dbReference type="PROSITE-ProRule" id="PRU00175"/>
    </source>
</evidence>
<dbReference type="Pfam" id="PF13639">
    <property type="entry name" value="zf-RING_2"/>
    <property type="match status" value="1"/>
</dbReference>
<organism evidence="6 7">
    <name type="scientific">Ricinus communis</name>
    <name type="common">Castor bean</name>
    <dbReference type="NCBI Taxonomy" id="3988"/>
    <lineage>
        <taxon>Eukaryota</taxon>
        <taxon>Viridiplantae</taxon>
        <taxon>Streptophyta</taxon>
        <taxon>Embryophyta</taxon>
        <taxon>Tracheophyta</taxon>
        <taxon>Spermatophyta</taxon>
        <taxon>Magnoliopsida</taxon>
        <taxon>eudicotyledons</taxon>
        <taxon>Gunneridae</taxon>
        <taxon>Pentapetalae</taxon>
        <taxon>rosids</taxon>
        <taxon>fabids</taxon>
        <taxon>Malpighiales</taxon>
        <taxon>Euphorbiaceae</taxon>
        <taxon>Acalyphoideae</taxon>
        <taxon>Acalypheae</taxon>
        <taxon>Ricinus</taxon>
    </lineage>
</organism>
<keyword evidence="2 4" id="KW-0863">Zinc-finger</keyword>
<dbReference type="InterPro" id="IPR001841">
    <property type="entry name" value="Znf_RING"/>
</dbReference>
<keyword evidence="3" id="KW-0862">Zinc</keyword>
<dbReference type="InParanoid" id="B9R972"/>
<evidence type="ECO:0000256" key="1">
    <source>
        <dbReference type="ARBA" id="ARBA00022723"/>
    </source>
</evidence>
<dbReference type="KEGG" id="rcu:8277389"/>
<keyword evidence="1" id="KW-0479">Metal-binding</keyword>
<dbReference type="SUPFAM" id="SSF57850">
    <property type="entry name" value="RING/U-box"/>
    <property type="match status" value="1"/>
</dbReference>
<dbReference type="GO" id="GO:0005737">
    <property type="term" value="C:cytoplasm"/>
    <property type="evidence" value="ECO:0000318"/>
    <property type="project" value="GO_Central"/>
</dbReference>
<dbReference type="Gene3D" id="3.30.40.10">
    <property type="entry name" value="Zinc/RING finger domain, C3HC4 (zinc finger)"/>
    <property type="match status" value="1"/>
</dbReference>
<reference evidence="7" key="1">
    <citation type="journal article" date="2010" name="Nat. Biotechnol.">
        <title>Draft genome sequence of the oilseed species Ricinus communis.</title>
        <authorList>
            <person name="Chan A.P."/>
            <person name="Crabtree J."/>
            <person name="Zhao Q."/>
            <person name="Lorenzi H."/>
            <person name="Orvis J."/>
            <person name="Puiu D."/>
            <person name="Melake-Berhan A."/>
            <person name="Jones K.M."/>
            <person name="Redman J."/>
            <person name="Chen G."/>
            <person name="Cahoon E.B."/>
            <person name="Gedil M."/>
            <person name="Stanke M."/>
            <person name="Haas B.J."/>
            <person name="Wortman J.R."/>
            <person name="Fraser-Liggett C.M."/>
            <person name="Ravel J."/>
            <person name="Rabinowicz P.D."/>
        </authorList>
    </citation>
    <scope>NUCLEOTIDE SEQUENCE [LARGE SCALE GENOMIC DNA]</scope>
    <source>
        <strain evidence="7">cv. Hale</strain>
    </source>
</reference>
<dbReference type="PANTHER" id="PTHR45931:SF16">
    <property type="entry name" value="RING_U-BOX SUPERFAMILY PROTEIN"/>
    <property type="match status" value="1"/>
</dbReference>